<feature type="transmembrane region" description="Helical" evidence="2">
    <location>
        <begin position="20"/>
        <end position="42"/>
    </location>
</feature>
<evidence type="ECO:0000256" key="1">
    <source>
        <dbReference type="SAM" id="MobiDB-lite"/>
    </source>
</evidence>
<evidence type="ECO:0000313" key="4">
    <source>
        <dbReference type="Proteomes" id="UP000013968"/>
    </source>
</evidence>
<organism evidence="3 4">
    <name type="scientific">Amycolatopsis keratiniphila</name>
    <dbReference type="NCBI Taxonomy" id="129921"/>
    <lineage>
        <taxon>Bacteria</taxon>
        <taxon>Bacillati</taxon>
        <taxon>Actinomycetota</taxon>
        <taxon>Actinomycetes</taxon>
        <taxon>Pseudonocardiales</taxon>
        <taxon>Pseudonocardiaceae</taxon>
        <taxon>Amycolatopsis</taxon>
        <taxon>Amycolatopsis japonica group</taxon>
    </lineage>
</organism>
<feature type="compositionally biased region" description="Polar residues" evidence="1">
    <location>
        <begin position="165"/>
        <end position="174"/>
    </location>
</feature>
<proteinExistence type="predicted"/>
<evidence type="ECO:0000256" key="2">
    <source>
        <dbReference type="SAM" id="Phobius"/>
    </source>
</evidence>
<dbReference type="KEGG" id="aoi:AORI_0359"/>
<evidence type="ECO:0000313" key="3">
    <source>
        <dbReference type="EMBL" id="AGM02948.1"/>
    </source>
</evidence>
<dbReference type="AlphaFoldDB" id="R4SWS7"/>
<feature type="region of interest" description="Disordered" evidence="1">
    <location>
        <begin position="165"/>
        <end position="185"/>
    </location>
</feature>
<keyword evidence="2" id="KW-0812">Transmembrane</keyword>
<name>R4SWS7_9PSEU</name>
<protein>
    <submittedName>
        <fullName evidence="3">Uncharacterized protein</fullName>
    </submittedName>
</protein>
<keyword evidence="2" id="KW-1133">Transmembrane helix</keyword>
<gene>
    <name evidence="3" type="ORF">AORI_0359</name>
</gene>
<dbReference type="EMBL" id="CP003410">
    <property type="protein sequence ID" value="AGM02948.1"/>
    <property type="molecule type" value="Genomic_DNA"/>
</dbReference>
<dbReference type="Proteomes" id="UP000013968">
    <property type="component" value="Chromosome"/>
</dbReference>
<keyword evidence="4" id="KW-1185">Reference proteome</keyword>
<dbReference type="HOGENOM" id="CLU_1458421_0_0_11"/>
<dbReference type="PATRIC" id="fig|1156913.3.peg.364"/>
<reference evidence="3 4" key="1">
    <citation type="journal article" date="2013" name="BMC Genomics">
        <title>ContigScape: a Cytoscape plugin facilitating microbial genome gap closing.</title>
        <authorList>
            <person name="Tang B."/>
            <person name="Wang Q."/>
            <person name="Yang M."/>
            <person name="Xie F."/>
            <person name="Zhu Y."/>
            <person name="Zhuo Y."/>
            <person name="Wang S."/>
            <person name="Gao H."/>
            <person name="Ding X."/>
            <person name="Zhang L."/>
            <person name="Zhao G."/>
            <person name="Zheng H."/>
        </authorList>
    </citation>
    <scope>NUCLEOTIDE SEQUENCE [LARGE SCALE GENOMIC DNA]</scope>
    <source>
        <strain evidence="3 4">HCCB10007</strain>
    </source>
</reference>
<sequence length="185" mass="18160">MVRWHEHPLSSPLEPVSAGADVVVAVVAALAVSSPVVVAVVASTGSAVGTVPATLVSGSPVIAEVAAVTGLDEPAWPVSAELTGARTPTTGETGRVADAVPAEVAEPVPVVVVVVVVVGVDADAEVVAACRGCTSPDTSDVTVVSGLVPAVVSVAWSLVREGPVSSSAWATPTPRSIKPPASNPA</sequence>
<accession>R4SWS7</accession>
<keyword evidence="2" id="KW-0472">Membrane</keyword>